<dbReference type="GO" id="GO:0016787">
    <property type="term" value="F:hydrolase activity"/>
    <property type="evidence" value="ECO:0007669"/>
    <property type="project" value="UniProtKB-KW"/>
</dbReference>
<dbReference type="InterPro" id="IPR005939">
    <property type="entry name" value="BLH_phosphatase-like"/>
</dbReference>
<keyword evidence="3" id="KW-1185">Reference proteome</keyword>
<organism evidence="2 3">
    <name type="scientific">Gimesia panareensis</name>
    <dbReference type="NCBI Taxonomy" id="2527978"/>
    <lineage>
        <taxon>Bacteria</taxon>
        <taxon>Pseudomonadati</taxon>
        <taxon>Planctomycetota</taxon>
        <taxon>Planctomycetia</taxon>
        <taxon>Planctomycetales</taxon>
        <taxon>Planctomycetaceae</taxon>
        <taxon>Gimesia</taxon>
    </lineage>
</organism>
<dbReference type="SUPFAM" id="SSF52799">
    <property type="entry name" value="(Phosphotyrosine protein) phosphatases II"/>
    <property type="match status" value="1"/>
</dbReference>
<name>A0A517QD19_9PLAN</name>
<gene>
    <name evidence="2" type="primary">blh_1</name>
    <name evidence="2" type="ORF">Enr10x_48750</name>
</gene>
<accession>A0A518ACZ1</accession>
<protein>
    <submittedName>
        <fullName evidence="2">Beta-lactamase hydrolase-like protein</fullName>
        <ecNumber evidence="2">3.-.-.-</ecNumber>
    </submittedName>
</protein>
<dbReference type="Proteomes" id="UP000315647">
    <property type="component" value="Chromosome"/>
</dbReference>
<dbReference type="Pfam" id="PF04273">
    <property type="entry name" value="BLH_phosphatase"/>
    <property type="match status" value="1"/>
</dbReference>
<accession>A0A517QD19</accession>
<evidence type="ECO:0000259" key="1">
    <source>
        <dbReference type="Pfam" id="PF04273"/>
    </source>
</evidence>
<reference evidence="2 3" key="1">
    <citation type="submission" date="2019-03" db="EMBL/GenBank/DDBJ databases">
        <title>Deep-cultivation of Planctomycetes and their phenomic and genomic characterization uncovers novel biology.</title>
        <authorList>
            <person name="Wiegand S."/>
            <person name="Jogler M."/>
            <person name="Boedeker C."/>
            <person name="Pinto D."/>
            <person name="Vollmers J."/>
            <person name="Rivas-Marin E."/>
            <person name="Kohn T."/>
            <person name="Peeters S.H."/>
            <person name="Heuer A."/>
            <person name="Rast P."/>
            <person name="Oberbeckmann S."/>
            <person name="Bunk B."/>
            <person name="Jeske O."/>
            <person name="Meyerdierks A."/>
            <person name="Storesund J.E."/>
            <person name="Kallscheuer N."/>
            <person name="Luecker S."/>
            <person name="Lage O.M."/>
            <person name="Pohl T."/>
            <person name="Merkel B.J."/>
            <person name="Hornburger P."/>
            <person name="Mueller R.-W."/>
            <person name="Bruemmer F."/>
            <person name="Labrenz M."/>
            <person name="Spormann A.M."/>
            <person name="Op den Camp H."/>
            <person name="Overmann J."/>
            <person name="Amann R."/>
            <person name="Jetten M.S.M."/>
            <person name="Mascher T."/>
            <person name="Medema M.H."/>
            <person name="Devos D.P."/>
            <person name="Kaster A.-K."/>
            <person name="Ovreas L."/>
            <person name="Rohde M."/>
            <person name="Galperin M.Y."/>
            <person name="Jogler C."/>
        </authorList>
    </citation>
    <scope>NUCLEOTIDE SEQUENCE [LARGE SCALE GENOMIC DNA]</scope>
    <source>
        <strain evidence="2 3">Enr10</strain>
    </source>
</reference>
<feature type="domain" description="Beta-lactamase hydrolase-like protein phosphatase-like" evidence="1">
    <location>
        <begin position="7"/>
        <end position="104"/>
    </location>
</feature>
<dbReference type="EC" id="3.-.-.-" evidence="2"/>
<sequence>MDNTMKINDQITVGPQPNRDEIYEFGREGFKTIVNFRAANEEGMPLTPQAEGEAVQSAGMHYCHIPVSMSLLDDQQVDEFRAQFDDLPKPIFAHCKSGKRAGAMAMMETACEQGMTGDQTLQQARKMGFQCDKPELKDFVKHYVDTHGLE</sequence>
<dbReference type="RefSeq" id="WP_145113562.1">
    <property type="nucleotide sequence ID" value="NZ_CP036277.1"/>
</dbReference>
<dbReference type="CDD" id="cd14503">
    <property type="entry name" value="PTP-bact"/>
    <property type="match status" value="1"/>
</dbReference>
<dbReference type="EMBL" id="CP037421">
    <property type="protein sequence ID" value="QDT29520.1"/>
    <property type="molecule type" value="Genomic_DNA"/>
</dbReference>
<keyword evidence="2" id="KW-0378">Hydrolase</keyword>
<dbReference type="InterPro" id="IPR029021">
    <property type="entry name" value="Prot-tyrosine_phosphatase-like"/>
</dbReference>
<proteinExistence type="predicted"/>
<dbReference type="AlphaFoldDB" id="A0A517QD19"/>
<dbReference type="Gene3D" id="3.90.190.10">
    <property type="entry name" value="Protein tyrosine phosphatase superfamily"/>
    <property type="match status" value="1"/>
</dbReference>
<evidence type="ECO:0000313" key="2">
    <source>
        <dbReference type="EMBL" id="QDT29520.1"/>
    </source>
</evidence>
<evidence type="ECO:0000313" key="3">
    <source>
        <dbReference type="Proteomes" id="UP000315647"/>
    </source>
</evidence>